<dbReference type="GO" id="GO:0004659">
    <property type="term" value="F:prenyltransferase activity"/>
    <property type="evidence" value="ECO:0007669"/>
    <property type="project" value="InterPro"/>
</dbReference>
<protein>
    <submittedName>
        <fullName evidence="6">Uncharacterized protein</fullName>
    </submittedName>
</protein>
<dbReference type="EMBL" id="JABCRI010000003">
    <property type="protein sequence ID" value="KAF8409572.1"/>
    <property type="molecule type" value="Genomic_DNA"/>
</dbReference>
<dbReference type="InterPro" id="IPR008949">
    <property type="entry name" value="Isoprenoid_synthase_dom_sf"/>
</dbReference>
<dbReference type="PANTHER" id="PTHR43281:SF6">
    <property type="entry name" value="HETERODIMERIC GERANYLGERANYL PYROPHOSPHATE SYNTHASE SMALL SUBUNIT, CHLOROPLASTIC-LIKE"/>
    <property type="match status" value="1"/>
</dbReference>
<dbReference type="PANTHER" id="PTHR43281">
    <property type="entry name" value="FARNESYL DIPHOSPHATE SYNTHASE"/>
    <property type="match status" value="1"/>
</dbReference>
<comment type="cofactor">
    <cofactor evidence="1">
        <name>Mg(2+)</name>
        <dbReference type="ChEBI" id="CHEBI:18420"/>
    </cofactor>
</comment>
<gene>
    <name evidence="6" type="ORF">HHK36_005650</name>
</gene>
<evidence type="ECO:0000313" key="7">
    <source>
        <dbReference type="Proteomes" id="UP000655225"/>
    </source>
</evidence>
<sequence>MAAIFLHFNGNSSFLSLSRTHLRRSPLCHKPMKVSMSQNQSYWASVNAEVDDHLARAIPVRPPLSVFEPMHHLVFAAPRTMAPALCIAACELVGGQRQQAVAAASALHLMHAASYTHEHLPLSDRPRPGPTTHHAFDANIELLTGDGIFPFGYELLASLDDPSGNNSERVLRVIIEVTRAMGSQGMVDGQYLQLNCSESDSDGSFHVGSRNRVREKKVGGLYACGAACGAILGGGSEEEIEKLRRYGLYAGITREMLNGVGREENGFLEMVQGFRSLALKELKDFSDGKVNTISTLVDASFCYV</sequence>
<keyword evidence="4" id="KW-0460">Magnesium</keyword>
<keyword evidence="7" id="KW-1185">Reference proteome</keyword>
<dbReference type="SUPFAM" id="SSF48576">
    <property type="entry name" value="Terpenoid synthases"/>
    <property type="match status" value="1"/>
</dbReference>
<dbReference type="GO" id="GO:0008299">
    <property type="term" value="P:isoprenoid biosynthetic process"/>
    <property type="evidence" value="ECO:0007669"/>
    <property type="project" value="InterPro"/>
</dbReference>
<comment type="similarity">
    <text evidence="2 5">Belongs to the FPP/GGPP synthase family.</text>
</comment>
<dbReference type="GO" id="GO:0046872">
    <property type="term" value="F:metal ion binding"/>
    <property type="evidence" value="ECO:0007669"/>
    <property type="project" value="UniProtKB-KW"/>
</dbReference>
<dbReference type="Pfam" id="PF00348">
    <property type="entry name" value="polyprenyl_synt"/>
    <property type="match status" value="1"/>
</dbReference>
<name>A0A834ZNP3_TETSI</name>
<evidence type="ECO:0000256" key="4">
    <source>
        <dbReference type="ARBA" id="ARBA00022842"/>
    </source>
</evidence>
<proteinExistence type="inferred from homology"/>
<comment type="caution">
    <text evidence="6">The sequence shown here is derived from an EMBL/GenBank/DDBJ whole genome shotgun (WGS) entry which is preliminary data.</text>
</comment>
<organism evidence="6 7">
    <name type="scientific">Tetracentron sinense</name>
    <name type="common">Spur-leaf</name>
    <dbReference type="NCBI Taxonomy" id="13715"/>
    <lineage>
        <taxon>Eukaryota</taxon>
        <taxon>Viridiplantae</taxon>
        <taxon>Streptophyta</taxon>
        <taxon>Embryophyta</taxon>
        <taxon>Tracheophyta</taxon>
        <taxon>Spermatophyta</taxon>
        <taxon>Magnoliopsida</taxon>
        <taxon>Trochodendrales</taxon>
        <taxon>Trochodendraceae</taxon>
        <taxon>Tetracentron</taxon>
    </lineage>
</organism>
<dbReference type="OrthoDB" id="1923994at2759"/>
<keyword evidence="5" id="KW-0808">Transferase</keyword>
<evidence type="ECO:0000256" key="3">
    <source>
        <dbReference type="ARBA" id="ARBA00022723"/>
    </source>
</evidence>
<keyword evidence="3" id="KW-0479">Metal-binding</keyword>
<evidence type="ECO:0000256" key="5">
    <source>
        <dbReference type="RuleBase" id="RU004466"/>
    </source>
</evidence>
<accession>A0A834ZNP3</accession>
<dbReference type="OMA" id="YWTTINA"/>
<dbReference type="Proteomes" id="UP000655225">
    <property type="component" value="Unassembled WGS sequence"/>
</dbReference>
<dbReference type="InterPro" id="IPR000092">
    <property type="entry name" value="Polyprenyl_synt"/>
</dbReference>
<dbReference type="AlphaFoldDB" id="A0A834ZNP3"/>
<evidence type="ECO:0000256" key="1">
    <source>
        <dbReference type="ARBA" id="ARBA00001946"/>
    </source>
</evidence>
<dbReference type="Gene3D" id="1.10.600.10">
    <property type="entry name" value="Farnesyl Diphosphate Synthase"/>
    <property type="match status" value="1"/>
</dbReference>
<reference evidence="6 7" key="1">
    <citation type="submission" date="2020-04" db="EMBL/GenBank/DDBJ databases">
        <title>Plant Genome Project.</title>
        <authorList>
            <person name="Zhang R.-G."/>
        </authorList>
    </citation>
    <scope>NUCLEOTIDE SEQUENCE [LARGE SCALE GENOMIC DNA]</scope>
    <source>
        <strain evidence="6">YNK0</strain>
        <tissue evidence="6">Leaf</tissue>
    </source>
</reference>
<evidence type="ECO:0000256" key="2">
    <source>
        <dbReference type="ARBA" id="ARBA00006706"/>
    </source>
</evidence>
<evidence type="ECO:0000313" key="6">
    <source>
        <dbReference type="EMBL" id="KAF8409572.1"/>
    </source>
</evidence>